<name>M0B7P3_9EURY</name>
<keyword evidence="7" id="KW-0479">Metal-binding</keyword>
<comment type="caution">
    <text evidence="23">The sequence shown here is derived from an EMBL/GenBank/DDBJ whole genome shotgun (WGS) entry which is preliminary data.</text>
</comment>
<dbReference type="OrthoDB" id="45637at2157"/>
<proteinExistence type="inferred from homology"/>
<comment type="catalytic activity">
    <reaction evidence="18">
        <text>ATP + H2O = ADP + phosphate + H(+)</text>
        <dbReference type="Rhea" id="RHEA:13065"/>
        <dbReference type="ChEBI" id="CHEBI:15377"/>
        <dbReference type="ChEBI" id="CHEBI:15378"/>
        <dbReference type="ChEBI" id="CHEBI:30616"/>
        <dbReference type="ChEBI" id="CHEBI:43474"/>
        <dbReference type="ChEBI" id="CHEBI:456216"/>
        <dbReference type="EC" id="3.6.4.12"/>
    </reaction>
</comment>
<dbReference type="GO" id="GO:0043139">
    <property type="term" value="F:5'-3' DNA helicase activity"/>
    <property type="evidence" value="ECO:0007669"/>
    <property type="project" value="TreeGrafter"/>
</dbReference>
<keyword evidence="4" id="KW-0004">4Fe-4S</keyword>
<dbReference type="PANTHER" id="PTHR43788:SF8">
    <property type="entry name" value="DNA-BINDING PROTEIN SMUBP-2"/>
    <property type="match status" value="1"/>
</dbReference>
<evidence type="ECO:0000256" key="16">
    <source>
        <dbReference type="ARBA" id="ARBA00023204"/>
    </source>
</evidence>
<evidence type="ECO:0000256" key="14">
    <source>
        <dbReference type="ARBA" id="ARBA00023014"/>
    </source>
</evidence>
<feature type="domain" description="DNA replication factor Dna2 N-terminal" evidence="20">
    <location>
        <begin position="117"/>
        <end position="308"/>
    </location>
</feature>
<dbReference type="InterPro" id="IPR050534">
    <property type="entry name" value="Coronavir_polyprotein_1ab"/>
</dbReference>
<dbReference type="InterPro" id="IPR047187">
    <property type="entry name" value="SF1_C_Upf1"/>
</dbReference>
<dbReference type="Pfam" id="PF13087">
    <property type="entry name" value="AAA_12"/>
    <property type="match status" value="1"/>
</dbReference>
<comment type="similarity">
    <text evidence="2">Belongs to the DNA2/NAM7 helicase family.</text>
</comment>
<dbReference type="InterPro" id="IPR011604">
    <property type="entry name" value="PDDEXK-like_dom_sf"/>
</dbReference>
<evidence type="ECO:0000256" key="19">
    <source>
        <dbReference type="SAM" id="MobiDB-lite"/>
    </source>
</evidence>
<evidence type="ECO:0000256" key="3">
    <source>
        <dbReference type="ARBA" id="ARBA00012551"/>
    </source>
</evidence>
<dbReference type="STRING" id="1227492.C482_02066"/>
<dbReference type="GO" id="GO:0003677">
    <property type="term" value="F:DNA binding"/>
    <property type="evidence" value="ECO:0007669"/>
    <property type="project" value="UniProtKB-KW"/>
</dbReference>
<evidence type="ECO:0000256" key="8">
    <source>
        <dbReference type="ARBA" id="ARBA00022741"/>
    </source>
</evidence>
<dbReference type="InterPro" id="IPR041679">
    <property type="entry name" value="DNA2/NAM7-like_C"/>
</dbReference>
<feature type="domain" description="DNA2/NAM7 helicase-like C-terminal" evidence="22">
    <location>
        <begin position="784"/>
        <end position="969"/>
    </location>
</feature>
<sequence>MYVRGTVAGEVEVRTVSTSYGESDLAEVPVRLATVIDGLDDGNDEDDGNDGNESRTADENRAHITGSGQVTLGELESDSESGPGLDSTSGTTTDTGTGTGADTGADADADADSEIDPTTVTLWNKWTESAELLEPGMELLVTNAAEDEYQGELRYKTTGDSYVVVEPSFHVNVTSIRNWVECPRLYFLNKLSGVPLNYPVVKGTLVHEVFGDLLRGRDLEESIDARVDERGLELGLLGETADGAAEDVRENAKAIEGWLEQGRLTEEDKAVTAADNPEPAFEPAEGSWRSEQLLISETFGIRGRADAIRRGAPVELKTGKNLKKEPRFKDKVQAACYALLLEEHGGDVDTGTLLYTKNSALDRNEETGDLTPAKEFSMGSGLLKFVVRLRNEIAAMEVKGDIPTGYEGSAKCEYCFEQDTCMVVSGRLDQESKAGQIGQPLPEEEREFFERFYHAIEQERREVHREFAKLWEQDAQERADDDRALIDLAFEESRALEEGRWELRARRTGSATSKLREGDLVLASDGHPVRGSSELARIERLGEDEVVLTADERVEVTRLDVYPSELTTDRLLAALHDALLKGDKRRKDVLFGREEPEFDSPDEVFIDNNEAQDEAVRTAVGAEDYALIHGPPGTGKTYTIARAIRAMVERGERVLLSAFTNRAVDNALEALLDQLEGVIDEERIIRVGSESGVREDMQPYRFDRSGDPSDRAAALQNAQVVAATTATCGSRVMKEQAFDVALVDEAAQLTEPGTFAAVNLADRFVLVGDHEQLPPVVRAENDLTESLFERLVELHPEAGVMLTQQYRMNQRIQAFASQEFYDGKLRPANGEVAGRTLDDLSGVSREELPASLRDAVSFVAVEGEASRYTDSAEAVRIADLIEDYCTAGLDPSDIGVIAPFRAQVSEISRHVPESVAVDTVDRFQGSSQEVIIVSFTATGTLEGPIFDDYRRINVALTRPKRALVLVGDPNALETDPVYARMLEWARRC</sequence>
<dbReference type="GO" id="GO:0006260">
    <property type="term" value="P:DNA replication"/>
    <property type="evidence" value="ECO:0007669"/>
    <property type="project" value="UniProtKB-KW"/>
</dbReference>
<feature type="compositionally biased region" description="Acidic residues" evidence="19">
    <location>
        <begin position="38"/>
        <end position="50"/>
    </location>
</feature>
<evidence type="ECO:0000256" key="9">
    <source>
        <dbReference type="ARBA" id="ARBA00022763"/>
    </source>
</evidence>
<dbReference type="GO" id="GO:0005524">
    <property type="term" value="F:ATP binding"/>
    <property type="evidence" value="ECO:0007669"/>
    <property type="project" value="UniProtKB-KW"/>
</dbReference>
<accession>M0B7P3</accession>
<keyword evidence="10" id="KW-0378">Hydrolase</keyword>
<evidence type="ECO:0000256" key="11">
    <source>
        <dbReference type="ARBA" id="ARBA00022806"/>
    </source>
</evidence>
<feature type="compositionally biased region" description="Acidic residues" evidence="19">
    <location>
        <begin position="105"/>
        <end position="115"/>
    </location>
</feature>
<keyword evidence="6" id="KW-0540">Nuclease</keyword>
<dbReference type="InterPro" id="IPR041677">
    <property type="entry name" value="DNA2/NAM7_AAA_11"/>
</dbReference>
<dbReference type="Proteomes" id="UP000011693">
    <property type="component" value="Unassembled WGS sequence"/>
</dbReference>
<dbReference type="GO" id="GO:0006281">
    <property type="term" value="P:DNA repair"/>
    <property type="evidence" value="ECO:0007669"/>
    <property type="project" value="UniProtKB-KW"/>
</dbReference>
<dbReference type="Gene3D" id="3.40.50.300">
    <property type="entry name" value="P-loop containing nucleotide triphosphate hydrolases"/>
    <property type="match status" value="3"/>
</dbReference>
<dbReference type="Pfam" id="PF13086">
    <property type="entry name" value="AAA_11"/>
    <property type="match status" value="2"/>
</dbReference>
<evidence type="ECO:0000256" key="2">
    <source>
        <dbReference type="ARBA" id="ARBA00007913"/>
    </source>
</evidence>
<dbReference type="AlphaFoldDB" id="M0B7P3"/>
<keyword evidence="16" id="KW-0234">DNA repair</keyword>
<feature type="region of interest" description="Disordered" evidence="19">
    <location>
        <begin position="36"/>
        <end position="116"/>
    </location>
</feature>
<evidence type="ECO:0000256" key="5">
    <source>
        <dbReference type="ARBA" id="ARBA00022705"/>
    </source>
</evidence>
<evidence type="ECO:0000256" key="1">
    <source>
        <dbReference type="ARBA" id="ARBA00001966"/>
    </source>
</evidence>
<keyword evidence="11 23" id="KW-0347">Helicase</keyword>
<dbReference type="PATRIC" id="fig|1227492.4.peg.406"/>
<feature type="compositionally biased region" description="Low complexity" evidence="19">
    <location>
        <begin position="86"/>
        <end position="104"/>
    </location>
</feature>
<dbReference type="Pfam" id="PF08696">
    <property type="entry name" value="Dna2"/>
    <property type="match status" value="1"/>
</dbReference>
<keyword evidence="9" id="KW-0227">DNA damage</keyword>
<evidence type="ECO:0000256" key="12">
    <source>
        <dbReference type="ARBA" id="ARBA00022840"/>
    </source>
</evidence>
<comment type="cofactor">
    <cofactor evidence="1">
        <name>[4Fe-4S] cluster</name>
        <dbReference type="ChEBI" id="CHEBI:49883"/>
    </cofactor>
</comment>
<protein>
    <recommendedName>
        <fullName evidence="3">DNA helicase</fullName>
        <ecNumber evidence="3">3.6.4.12</ecNumber>
    </recommendedName>
</protein>
<reference evidence="23 24" key="1">
    <citation type="journal article" date="2014" name="PLoS Genet.">
        <title>Phylogenetically driven sequencing of extremely halophilic archaea reveals strategies for static and dynamic osmo-response.</title>
        <authorList>
            <person name="Becker E.A."/>
            <person name="Seitzer P.M."/>
            <person name="Tritt A."/>
            <person name="Larsen D."/>
            <person name="Krusor M."/>
            <person name="Yao A.I."/>
            <person name="Wu D."/>
            <person name="Madern D."/>
            <person name="Eisen J.A."/>
            <person name="Darling A.E."/>
            <person name="Facciotti M.T."/>
        </authorList>
    </citation>
    <scope>NUCLEOTIDE SEQUENCE [LARGE SCALE GENOMIC DNA]</scope>
    <source>
        <strain evidence="23 24">JCM 10990</strain>
    </source>
</reference>
<dbReference type="EMBL" id="AOIN01000014">
    <property type="protein sequence ID" value="ELZ05659.1"/>
    <property type="molecule type" value="Genomic_DNA"/>
</dbReference>
<keyword evidence="24" id="KW-1185">Reference proteome</keyword>
<keyword evidence="15" id="KW-0238">DNA-binding</keyword>
<dbReference type="CDD" id="cd18808">
    <property type="entry name" value="SF1_C_Upf1"/>
    <property type="match status" value="1"/>
</dbReference>
<feature type="domain" description="DNA2/NAM7 helicase helicase" evidence="21">
    <location>
        <begin position="609"/>
        <end position="703"/>
    </location>
</feature>
<keyword evidence="13" id="KW-0408">Iron</keyword>
<evidence type="ECO:0000256" key="18">
    <source>
        <dbReference type="ARBA" id="ARBA00047995"/>
    </source>
</evidence>
<dbReference type="InterPro" id="IPR027417">
    <property type="entry name" value="P-loop_NTPase"/>
</dbReference>
<dbReference type="SUPFAM" id="SSF52540">
    <property type="entry name" value="P-loop containing nucleoside triphosphate hydrolases"/>
    <property type="match status" value="1"/>
</dbReference>
<keyword evidence="12" id="KW-0067">ATP-binding</keyword>
<evidence type="ECO:0000256" key="7">
    <source>
        <dbReference type="ARBA" id="ARBA00022723"/>
    </source>
</evidence>
<evidence type="ECO:0000256" key="4">
    <source>
        <dbReference type="ARBA" id="ARBA00022485"/>
    </source>
</evidence>
<organism evidence="23 24">
    <name type="scientific">Natrialba chahannaoensis JCM 10990</name>
    <dbReference type="NCBI Taxonomy" id="1227492"/>
    <lineage>
        <taxon>Archaea</taxon>
        <taxon>Methanobacteriati</taxon>
        <taxon>Methanobacteriota</taxon>
        <taxon>Stenosarchaea group</taxon>
        <taxon>Halobacteria</taxon>
        <taxon>Halobacteriales</taxon>
        <taxon>Natrialbaceae</taxon>
        <taxon>Natrialba</taxon>
    </lineage>
</organism>
<keyword evidence="14" id="KW-0411">Iron-sulfur</keyword>
<evidence type="ECO:0000256" key="15">
    <source>
        <dbReference type="ARBA" id="ARBA00023125"/>
    </source>
</evidence>
<feature type="compositionally biased region" description="Basic and acidic residues" evidence="19">
    <location>
        <begin position="52"/>
        <end position="62"/>
    </location>
</feature>
<gene>
    <name evidence="23" type="ORF">C482_02066</name>
</gene>
<dbReference type="InterPro" id="IPR014808">
    <property type="entry name" value="DNA_replication_fac_Dna2_N"/>
</dbReference>
<dbReference type="Gene3D" id="3.90.320.10">
    <property type="match status" value="1"/>
</dbReference>
<evidence type="ECO:0000256" key="10">
    <source>
        <dbReference type="ARBA" id="ARBA00022801"/>
    </source>
</evidence>
<keyword evidence="8" id="KW-0547">Nucleotide-binding</keyword>
<keyword evidence="5" id="KW-0235">DNA replication</keyword>
<dbReference type="GO" id="GO:0016787">
    <property type="term" value="F:hydrolase activity"/>
    <property type="evidence" value="ECO:0007669"/>
    <property type="project" value="UniProtKB-KW"/>
</dbReference>
<dbReference type="PANTHER" id="PTHR43788">
    <property type="entry name" value="DNA2/NAM7 HELICASE FAMILY MEMBER"/>
    <property type="match status" value="1"/>
</dbReference>
<dbReference type="GO" id="GO:0004518">
    <property type="term" value="F:nuclease activity"/>
    <property type="evidence" value="ECO:0007669"/>
    <property type="project" value="UniProtKB-KW"/>
</dbReference>
<dbReference type="EC" id="3.6.4.12" evidence="3"/>
<evidence type="ECO:0000313" key="24">
    <source>
        <dbReference type="Proteomes" id="UP000011693"/>
    </source>
</evidence>
<feature type="domain" description="DNA2/NAM7 helicase helicase" evidence="21">
    <location>
        <begin position="712"/>
        <end position="778"/>
    </location>
</feature>
<evidence type="ECO:0000256" key="17">
    <source>
        <dbReference type="ARBA" id="ARBA00023268"/>
    </source>
</evidence>
<keyword evidence="17" id="KW-0511">Multifunctional enzyme</keyword>
<evidence type="ECO:0000256" key="6">
    <source>
        <dbReference type="ARBA" id="ARBA00022722"/>
    </source>
</evidence>
<dbReference type="GO" id="GO:0046872">
    <property type="term" value="F:metal ion binding"/>
    <property type="evidence" value="ECO:0007669"/>
    <property type="project" value="UniProtKB-KW"/>
</dbReference>
<dbReference type="GO" id="GO:0051539">
    <property type="term" value="F:4 iron, 4 sulfur cluster binding"/>
    <property type="evidence" value="ECO:0007669"/>
    <property type="project" value="UniProtKB-KW"/>
</dbReference>
<evidence type="ECO:0000259" key="20">
    <source>
        <dbReference type="Pfam" id="PF08696"/>
    </source>
</evidence>
<evidence type="ECO:0000259" key="22">
    <source>
        <dbReference type="Pfam" id="PF13087"/>
    </source>
</evidence>
<evidence type="ECO:0000256" key="13">
    <source>
        <dbReference type="ARBA" id="ARBA00023004"/>
    </source>
</evidence>
<evidence type="ECO:0000313" key="23">
    <source>
        <dbReference type="EMBL" id="ELZ05659.1"/>
    </source>
</evidence>
<dbReference type="RefSeq" id="WP_006165700.1">
    <property type="nucleotide sequence ID" value="NZ_AOIN01000014.1"/>
</dbReference>
<evidence type="ECO:0000259" key="21">
    <source>
        <dbReference type="Pfam" id="PF13086"/>
    </source>
</evidence>